<feature type="chain" id="PRO_5040276176" evidence="8">
    <location>
        <begin position="21"/>
        <end position="290"/>
    </location>
</feature>
<evidence type="ECO:0000256" key="3">
    <source>
        <dbReference type="ARBA" id="ARBA00023008"/>
    </source>
</evidence>
<reference evidence="10" key="1">
    <citation type="journal article" date="2021" name="Nat. Commun.">
        <title>Genetic determinants of endophytism in the Arabidopsis root mycobiome.</title>
        <authorList>
            <person name="Mesny F."/>
            <person name="Miyauchi S."/>
            <person name="Thiergart T."/>
            <person name="Pickel B."/>
            <person name="Atanasova L."/>
            <person name="Karlsson M."/>
            <person name="Huettel B."/>
            <person name="Barry K.W."/>
            <person name="Haridas S."/>
            <person name="Chen C."/>
            <person name="Bauer D."/>
            <person name="Andreopoulos W."/>
            <person name="Pangilinan J."/>
            <person name="LaButti K."/>
            <person name="Riley R."/>
            <person name="Lipzen A."/>
            <person name="Clum A."/>
            <person name="Drula E."/>
            <person name="Henrissat B."/>
            <person name="Kohler A."/>
            <person name="Grigoriev I.V."/>
            <person name="Martin F.M."/>
            <person name="Hacquard S."/>
        </authorList>
    </citation>
    <scope>NUCLEOTIDE SEQUENCE</scope>
    <source>
        <strain evidence="10">MPI-CAGE-CH-0230</strain>
    </source>
</reference>
<dbReference type="GO" id="GO:0046872">
    <property type="term" value="F:metal ion binding"/>
    <property type="evidence" value="ECO:0007669"/>
    <property type="project" value="UniProtKB-KW"/>
</dbReference>
<comment type="similarity">
    <text evidence="6">Belongs to the polysaccharide monooxygenase AA13 family.</text>
</comment>
<keyword evidence="3" id="KW-0186">Copper</keyword>
<dbReference type="Gene3D" id="2.70.50.70">
    <property type="match status" value="1"/>
</dbReference>
<feature type="region of interest" description="Disordered" evidence="7">
    <location>
        <begin position="200"/>
        <end position="261"/>
    </location>
</feature>
<dbReference type="PANTHER" id="PTHR36575">
    <property type="entry name" value="BINDING PROTEIN, PUTATIVE (AFU_ORTHOLOGUE AFUA_1G14430)-RELATED"/>
    <property type="match status" value="1"/>
</dbReference>
<evidence type="ECO:0000256" key="8">
    <source>
        <dbReference type="SAM" id="SignalP"/>
    </source>
</evidence>
<evidence type="ECO:0000313" key="11">
    <source>
        <dbReference type="Proteomes" id="UP000756346"/>
    </source>
</evidence>
<keyword evidence="8" id="KW-0732">Signal</keyword>
<comment type="caution">
    <text evidence="10">The sequence shown here is derived from an EMBL/GenBank/DDBJ whole genome shotgun (WGS) entry which is preliminary data.</text>
</comment>
<sequence length="290" mass="29734">MVSSTKTLFGVAALATTVLGHGYVIDPPARKPGPAMAAACGQQMFNNQNSDIYGNIQGELQVARNQADFDASKCNVWQCKGFQLADSPAQNVQSFRPGQVVPMTVEIRAPHEGTANVSIVSTASNTVIGSGPLISWDVYASNAAPIPADQTKFDVTIPEDIGGQCAQPGDCVLQWYWDARSIDQTYEACVDFVVGGGGGGGDGQAPAPSSPPPVASPTAPLPTSSASPTASSATSSAAPTPTAAPQDPVGGGSGSGDGSVPESFTLDTFIAWLRTKAGGNNARRHARQLM</sequence>
<dbReference type="AlphaFoldDB" id="A0A9P8YHZ3"/>
<dbReference type="InterPro" id="IPR004302">
    <property type="entry name" value="Cellulose/chitin-bd_N"/>
</dbReference>
<dbReference type="EMBL" id="JAGTJQ010000001">
    <property type="protein sequence ID" value="KAH7040625.1"/>
    <property type="molecule type" value="Genomic_DNA"/>
</dbReference>
<evidence type="ECO:0000256" key="2">
    <source>
        <dbReference type="ARBA" id="ARBA00022723"/>
    </source>
</evidence>
<feature type="signal peptide" evidence="8">
    <location>
        <begin position="1"/>
        <end position="20"/>
    </location>
</feature>
<dbReference type="InterPro" id="IPR052282">
    <property type="entry name" value="Starch-active_LPMO"/>
</dbReference>
<dbReference type="OrthoDB" id="120613at2759"/>
<dbReference type="Pfam" id="PF03067">
    <property type="entry name" value="LPMO_10"/>
    <property type="match status" value="1"/>
</dbReference>
<evidence type="ECO:0000256" key="6">
    <source>
        <dbReference type="ARBA" id="ARBA00034311"/>
    </source>
</evidence>
<protein>
    <submittedName>
        <fullName evidence="10">Chitin binding domain-containing protein</fullName>
    </submittedName>
</protein>
<proteinExistence type="inferred from homology"/>
<evidence type="ECO:0000256" key="5">
    <source>
        <dbReference type="ARBA" id="ARBA00023180"/>
    </source>
</evidence>
<dbReference type="GeneID" id="70180657"/>
<keyword evidence="11" id="KW-1185">Reference proteome</keyword>
<comment type="cofactor">
    <cofactor evidence="1">
        <name>Cu(2+)</name>
        <dbReference type="ChEBI" id="CHEBI:29036"/>
    </cofactor>
</comment>
<dbReference type="Proteomes" id="UP000756346">
    <property type="component" value="Unassembled WGS sequence"/>
</dbReference>
<organism evidence="10 11">
    <name type="scientific">Microdochium trichocladiopsis</name>
    <dbReference type="NCBI Taxonomy" id="1682393"/>
    <lineage>
        <taxon>Eukaryota</taxon>
        <taxon>Fungi</taxon>
        <taxon>Dikarya</taxon>
        <taxon>Ascomycota</taxon>
        <taxon>Pezizomycotina</taxon>
        <taxon>Sordariomycetes</taxon>
        <taxon>Xylariomycetidae</taxon>
        <taxon>Xylariales</taxon>
        <taxon>Microdochiaceae</taxon>
        <taxon>Microdochium</taxon>
    </lineage>
</organism>
<evidence type="ECO:0000256" key="1">
    <source>
        <dbReference type="ARBA" id="ARBA00001973"/>
    </source>
</evidence>
<gene>
    <name evidence="10" type="ORF">B0I36DRAFT_259961</name>
</gene>
<evidence type="ECO:0000256" key="7">
    <source>
        <dbReference type="SAM" id="MobiDB-lite"/>
    </source>
</evidence>
<feature type="compositionally biased region" description="Low complexity" evidence="7">
    <location>
        <begin position="216"/>
        <end position="248"/>
    </location>
</feature>
<evidence type="ECO:0000256" key="4">
    <source>
        <dbReference type="ARBA" id="ARBA00023157"/>
    </source>
</evidence>
<accession>A0A9P8YHZ3</accession>
<evidence type="ECO:0000313" key="10">
    <source>
        <dbReference type="EMBL" id="KAH7040625.1"/>
    </source>
</evidence>
<feature type="domain" description="Chitin-binding type-4" evidence="9">
    <location>
        <begin position="21"/>
        <end position="192"/>
    </location>
</feature>
<name>A0A9P8YHZ3_9PEZI</name>
<keyword evidence="2" id="KW-0479">Metal-binding</keyword>
<dbReference type="PANTHER" id="PTHR36575:SF2">
    <property type="entry name" value="CHITIN-BINDING TYPE-4 DOMAIN-CONTAINING PROTEIN-RELATED"/>
    <property type="match status" value="1"/>
</dbReference>
<dbReference type="RefSeq" id="XP_046018680.1">
    <property type="nucleotide sequence ID" value="XM_046151111.1"/>
</dbReference>
<keyword evidence="4" id="KW-1015">Disulfide bond</keyword>
<keyword evidence="5" id="KW-0325">Glycoprotein</keyword>
<evidence type="ECO:0000259" key="9">
    <source>
        <dbReference type="Pfam" id="PF03067"/>
    </source>
</evidence>